<evidence type="ECO:0000313" key="1">
    <source>
        <dbReference type="EMBL" id="EKY00471.1"/>
    </source>
</evidence>
<name>L1NAW2_9BACT</name>
<dbReference type="AlphaFoldDB" id="L1NAW2"/>
<reference evidence="1 2" key="1">
    <citation type="submission" date="2012-05" db="EMBL/GenBank/DDBJ databases">
        <authorList>
            <person name="Weinstock G."/>
            <person name="Sodergren E."/>
            <person name="Lobos E.A."/>
            <person name="Fulton L."/>
            <person name="Fulton R."/>
            <person name="Courtney L."/>
            <person name="Fronick C."/>
            <person name="O'Laughlin M."/>
            <person name="Godfrey J."/>
            <person name="Wilson R.M."/>
            <person name="Miner T."/>
            <person name="Farmer C."/>
            <person name="Delehaunty K."/>
            <person name="Cordes M."/>
            <person name="Minx P."/>
            <person name="Tomlinson C."/>
            <person name="Chen J."/>
            <person name="Wollam A."/>
            <person name="Pepin K.H."/>
            <person name="Bhonagiri V."/>
            <person name="Zhang X."/>
            <person name="Suruliraj S."/>
            <person name="Warren W."/>
            <person name="Mitreva M."/>
            <person name="Mardis E.R."/>
            <person name="Wilson R.K."/>
        </authorList>
    </citation>
    <scope>NUCLEOTIDE SEQUENCE [LARGE SCALE GENOMIC DNA]</scope>
    <source>
        <strain evidence="1 2">F0055</strain>
    </source>
</reference>
<accession>L1NAW2</accession>
<dbReference type="Proteomes" id="UP000010433">
    <property type="component" value="Unassembled WGS sequence"/>
</dbReference>
<gene>
    <name evidence="1" type="ORF">HMPREF9151_01326</name>
</gene>
<dbReference type="HOGENOM" id="CLU_2370489_0_0_10"/>
<dbReference type="EMBL" id="AMEP01000088">
    <property type="protein sequence ID" value="EKY00471.1"/>
    <property type="molecule type" value="Genomic_DNA"/>
</dbReference>
<organism evidence="1 2">
    <name type="scientific">Hoylesella saccharolytica F0055</name>
    <dbReference type="NCBI Taxonomy" id="1127699"/>
    <lineage>
        <taxon>Bacteria</taxon>
        <taxon>Pseudomonadati</taxon>
        <taxon>Bacteroidota</taxon>
        <taxon>Bacteroidia</taxon>
        <taxon>Bacteroidales</taxon>
        <taxon>Prevotellaceae</taxon>
        <taxon>Hoylesella</taxon>
    </lineage>
</organism>
<sequence>MPIYLPTKTNTATIEDMSNNRLVPVGLYPFCGDVYWCPSIQLNDCICFRTFPRSNERIKDMSFDIHPRSYRSSKRDVIEDTYPHRHIRQCKNMAR</sequence>
<proteinExistence type="predicted"/>
<protein>
    <submittedName>
        <fullName evidence="1">Uncharacterized protein</fullName>
    </submittedName>
</protein>
<evidence type="ECO:0000313" key="2">
    <source>
        <dbReference type="Proteomes" id="UP000010433"/>
    </source>
</evidence>
<comment type="caution">
    <text evidence="1">The sequence shown here is derived from an EMBL/GenBank/DDBJ whole genome shotgun (WGS) entry which is preliminary data.</text>
</comment>
<dbReference type="STRING" id="1127699.HMPREF9151_01326"/>
<keyword evidence="2" id="KW-1185">Reference proteome</keyword>